<dbReference type="EMBL" id="CAJJDN010000105">
    <property type="protein sequence ID" value="CAD8114391.1"/>
    <property type="molecule type" value="Genomic_DNA"/>
</dbReference>
<evidence type="ECO:0000256" key="1">
    <source>
        <dbReference type="ARBA" id="ARBA00022679"/>
    </source>
</evidence>
<dbReference type="AlphaFoldDB" id="A0A8S1QHB6"/>
<feature type="domain" description="Protein kinase" evidence="5">
    <location>
        <begin position="18"/>
        <end position="294"/>
    </location>
</feature>
<keyword evidence="4" id="KW-0067">ATP-binding</keyword>
<reference evidence="6" key="1">
    <citation type="submission" date="2021-01" db="EMBL/GenBank/DDBJ databases">
        <authorList>
            <consortium name="Genoscope - CEA"/>
            <person name="William W."/>
        </authorList>
    </citation>
    <scope>NUCLEOTIDE SEQUENCE</scope>
</reference>
<dbReference type="GO" id="GO:0016020">
    <property type="term" value="C:membrane"/>
    <property type="evidence" value="ECO:0007669"/>
    <property type="project" value="TreeGrafter"/>
</dbReference>
<dbReference type="PROSITE" id="PS50011">
    <property type="entry name" value="PROTEIN_KINASE_DOM"/>
    <property type="match status" value="1"/>
</dbReference>
<keyword evidence="2" id="KW-0547">Nucleotide-binding</keyword>
<dbReference type="GO" id="GO:0000407">
    <property type="term" value="C:phagophore assembly site"/>
    <property type="evidence" value="ECO:0007669"/>
    <property type="project" value="TreeGrafter"/>
</dbReference>
<name>A0A8S1QHB6_9CILI</name>
<protein>
    <recommendedName>
        <fullName evidence="5">Protein kinase domain-containing protein</fullName>
    </recommendedName>
</protein>
<dbReference type="PANTHER" id="PTHR24348:SF22">
    <property type="entry name" value="NON-SPECIFIC SERINE_THREONINE PROTEIN KINASE"/>
    <property type="match status" value="1"/>
</dbReference>
<evidence type="ECO:0000259" key="5">
    <source>
        <dbReference type="PROSITE" id="PS50011"/>
    </source>
</evidence>
<dbReference type="InterPro" id="IPR000719">
    <property type="entry name" value="Prot_kinase_dom"/>
</dbReference>
<dbReference type="GO" id="GO:0010506">
    <property type="term" value="P:regulation of autophagy"/>
    <property type="evidence" value="ECO:0007669"/>
    <property type="project" value="InterPro"/>
</dbReference>
<organism evidence="6 7">
    <name type="scientific">Paramecium sonneborni</name>
    <dbReference type="NCBI Taxonomy" id="65129"/>
    <lineage>
        <taxon>Eukaryota</taxon>
        <taxon>Sar</taxon>
        <taxon>Alveolata</taxon>
        <taxon>Ciliophora</taxon>
        <taxon>Intramacronucleata</taxon>
        <taxon>Oligohymenophorea</taxon>
        <taxon>Peniculida</taxon>
        <taxon>Parameciidae</taxon>
        <taxon>Paramecium</taxon>
    </lineage>
</organism>
<dbReference type="Pfam" id="PF00069">
    <property type="entry name" value="Pkinase"/>
    <property type="match status" value="1"/>
</dbReference>
<dbReference type="PANTHER" id="PTHR24348">
    <property type="entry name" value="SERINE/THREONINE-PROTEIN KINASE UNC-51-RELATED"/>
    <property type="match status" value="1"/>
</dbReference>
<accession>A0A8S1QHB6</accession>
<dbReference type="GO" id="GO:0004674">
    <property type="term" value="F:protein serine/threonine kinase activity"/>
    <property type="evidence" value="ECO:0007669"/>
    <property type="project" value="InterPro"/>
</dbReference>
<keyword evidence="7" id="KW-1185">Reference proteome</keyword>
<dbReference type="Proteomes" id="UP000692954">
    <property type="component" value="Unassembled WGS sequence"/>
</dbReference>
<dbReference type="OrthoDB" id="5337378at2759"/>
<dbReference type="GO" id="GO:0005829">
    <property type="term" value="C:cytosol"/>
    <property type="evidence" value="ECO:0007669"/>
    <property type="project" value="TreeGrafter"/>
</dbReference>
<evidence type="ECO:0000313" key="6">
    <source>
        <dbReference type="EMBL" id="CAD8114391.1"/>
    </source>
</evidence>
<keyword evidence="3" id="KW-0418">Kinase</keyword>
<keyword evidence="1" id="KW-0808">Transferase</keyword>
<comment type="caution">
    <text evidence="6">The sequence shown here is derived from an EMBL/GenBank/DDBJ whole genome shotgun (WGS) entry which is preliminary data.</text>
</comment>
<dbReference type="GO" id="GO:0005776">
    <property type="term" value="C:autophagosome"/>
    <property type="evidence" value="ECO:0007669"/>
    <property type="project" value="TreeGrafter"/>
</dbReference>
<evidence type="ECO:0000256" key="4">
    <source>
        <dbReference type="ARBA" id="ARBA00022840"/>
    </source>
</evidence>
<evidence type="ECO:0000256" key="3">
    <source>
        <dbReference type="ARBA" id="ARBA00022777"/>
    </source>
</evidence>
<gene>
    <name evidence="6" type="ORF">PSON_ATCC_30995.1.T1050179</name>
</gene>
<dbReference type="GO" id="GO:0000045">
    <property type="term" value="P:autophagosome assembly"/>
    <property type="evidence" value="ECO:0007669"/>
    <property type="project" value="TreeGrafter"/>
</dbReference>
<evidence type="ECO:0000256" key="2">
    <source>
        <dbReference type="ARBA" id="ARBA00022741"/>
    </source>
</evidence>
<dbReference type="InterPro" id="IPR045269">
    <property type="entry name" value="Atg1-like"/>
</dbReference>
<proteinExistence type="predicted"/>
<evidence type="ECO:0000313" key="7">
    <source>
        <dbReference type="Proteomes" id="UP000692954"/>
    </source>
</evidence>
<dbReference type="GO" id="GO:0005524">
    <property type="term" value="F:ATP binding"/>
    <property type="evidence" value="ECO:0007669"/>
    <property type="project" value="UniProtKB-KW"/>
</dbReference>
<sequence>MPSHEQYKQCEFKKKYIIIHDQIYGEGCYGQIYSCKKLDNIDQNIYCVKIVPINTEDIENLDAESDLQKTISELTKYHLVSKNLVQIIEIILDNTALYIVIEQCDYDLTIEFDLLIEEKKWYQEEEAVEIIQQLITGYQELNSLNIIHQNIKPENILIKYENKGRPNEKKVYKISDFYIAIILSKLNNRNDLIRTGSPNYSAPEVFLRDAISSKSDIYSLGMLFYQICYLSTFPYDCSTMQKRYQSLQKLKNNPLEFPPLTYNNADITNLLKHMIVYDENKRISFEDVIHHPIMKPKAKEDTAELRIEESTNFQSSRLFDKSSNFQKKRFDSILLRSQSLQRLLQLFYLRFKICQYLLSKINDDQNMLFLKLNIYLIARNEILYALAIIFIRPQEIHPYILSNNNQLILFDKLRELQNEIQNNQANFKYFKNLQDFIHVEYHQFQAQFKKFQMLIYLRQTFTNEQELFFEQSRSRRIETTRVINNIIIFQQTQLENISNEEQQLLDQITKLETLYPVSVYQSNKDIASLFPIQISNQENDF</sequence>